<dbReference type="NCBIfam" id="TIGR00647">
    <property type="entry name" value="DNA_bind_WhiA"/>
    <property type="match status" value="1"/>
</dbReference>
<dbReference type="PANTHER" id="PTHR37307">
    <property type="entry name" value="CELL DIVISION PROTEIN WHIA-RELATED"/>
    <property type="match status" value="1"/>
</dbReference>
<proteinExistence type="inferred from homology"/>
<gene>
    <name evidence="4 8" type="primary">whiA</name>
    <name evidence="8" type="ORF">H9728_01115</name>
</gene>
<feature type="domain" description="Sporulation transcription regulator WhiA N-terminal" evidence="6">
    <location>
        <begin position="23"/>
        <end position="107"/>
    </location>
</feature>
<feature type="domain" description="Sporulation regulator WhiA C-terminal" evidence="5">
    <location>
        <begin position="232"/>
        <end position="313"/>
    </location>
</feature>
<keyword evidence="2 4" id="KW-0238">DNA-binding</keyword>
<dbReference type="InterPro" id="IPR027434">
    <property type="entry name" value="Homing_endonucl"/>
</dbReference>
<evidence type="ECO:0000313" key="8">
    <source>
        <dbReference type="EMBL" id="HIY77621.1"/>
    </source>
</evidence>
<comment type="caution">
    <text evidence="8">The sequence shown here is derived from an EMBL/GenBank/DDBJ whole genome shotgun (WGS) entry which is preliminary data.</text>
</comment>
<evidence type="ECO:0000256" key="2">
    <source>
        <dbReference type="ARBA" id="ARBA00023125"/>
    </source>
</evidence>
<dbReference type="AlphaFoldDB" id="A0A9D1Z6H6"/>
<dbReference type="Proteomes" id="UP000824135">
    <property type="component" value="Unassembled WGS sequence"/>
</dbReference>
<dbReference type="PANTHER" id="PTHR37307:SF1">
    <property type="entry name" value="CELL DIVISION PROTEIN WHIA-RELATED"/>
    <property type="match status" value="1"/>
</dbReference>
<dbReference type="EMBL" id="DXCO01000008">
    <property type="protein sequence ID" value="HIY77621.1"/>
    <property type="molecule type" value="Genomic_DNA"/>
</dbReference>
<keyword evidence="1 4" id="KW-0132">Cell division</keyword>
<dbReference type="Pfam" id="PF14527">
    <property type="entry name" value="LAGLIDADG_WhiA"/>
    <property type="match status" value="1"/>
</dbReference>
<comment type="similarity">
    <text evidence="4">Belongs to the WhiA family.</text>
</comment>
<sequence>MNTSNFTGEIKKELVRNGFENACCKTAALSAFLRTAGSIVRKGNRIGFEFVTENETVAEFFIGLIEELYGAQLNIVQAKTDIRNGKDRLIFECLSDESAFILKELGIAEWNGDEFGFRMDLDKYIVENECCEVAYIAGAFLGSGSCSVPKGEDSHSGYHLEIVFSNGFLADDFCELLAVREILAKKVARKGSLVVYLKSRGSISDFLDLIGAHAALAKLDALSERRDERNQINRVANCLQKNYDKSILASVRQIQAIEQIDKIVGLAELDPVLRQTAQARIADKEASLKELAENLHISKSCLNHRLRKIENLAKELGGE</sequence>
<protein>
    <recommendedName>
        <fullName evidence="4">Probable cell division protein WhiA</fullName>
    </recommendedName>
</protein>
<dbReference type="InterPro" id="IPR039518">
    <property type="entry name" value="WhiA_LAGLIDADG_dom"/>
</dbReference>
<evidence type="ECO:0000256" key="4">
    <source>
        <dbReference type="HAMAP-Rule" id="MF_01420"/>
    </source>
</evidence>
<dbReference type="Pfam" id="PF10298">
    <property type="entry name" value="WhiA_N"/>
    <property type="match status" value="1"/>
</dbReference>
<dbReference type="HAMAP" id="MF_01420">
    <property type="entry name" value="HTH_type_WhiA"/>
    <property type="match status" value="1"/>
</dbReference>
<dbReference type="GO" id="GO:0051301">
    <property type="term" value="P:cell division"/>
    <property type="evidence" value="ECO:0007669"/>
    <property type="project" value="UniProtKB-UniRule"/>
</dbReference>
<dbReference type="SUPFAM" id="SSF55608">
    <property type="entry name" value="Homing endonucleases"/>
    <property type="match status" value="1"/>
</dbReference>
<feature type="domain" description="WhiA LAGLIDADG-like" evidence="7">
    <location>
        <begin position="134"/>
        <end position="227"/>
    </location>
</feature>
<dbReference type="GO" id="GO:0003677">
    <property type="term" value="F:DNA binding"/>
    <property type="evidence" value="ECO:0007669"/>
    <property type="project" value="UniProtKB-UniRule"/>
</dbReference>
<dbReference type="GO" id="GO:0043937">
    <property type="term" value="P:regulation of sporulation"/>
    <property type="evidence" value="ECO:0007669"/>
    <property type="project" value="InterPro"/>
</dbReference>
<dbReference type="Pfam" id="PF02650">
    <property type="entry name" value="HTH_WhiA"/>
    <property type="match status" value="1"/>
</dbReference>
<reference evidence="8" key="2">
    <citation type="submission" date="2021-04" db="EMBL/GenBank/DDBJ databases">
        <authorList>
            <person name="Gilroy R."/>
        </authorList>
    </citation>
    <scope>NUCLEOTIDE SEQUENCE</scope>
    <source>
        <strain evidence="8">CHK199-9574</strain>
    </source>
</reference>
<name>A0A9D1Z6H6_9FIRM</name>
<evidence type="ECO:0000256" key="1">
    <source>
        <dbReference type="ARBA" id="ARBA00022618"/>
    </source>
</evidence>
<reference evidence="8" key="1">
    <citation type="journal article" date="2021" name="PeerJ">
        <title>Extensive microbial diversity within the chicken gut microbiome revealed by metagenomics and culture.</title>
        <authorList>
            <person name="Gilroy R."/>
            <person name="Ravi A."/>
            <person name="Getino M."/>
            <person name="Pursley I."/>
            <person name="Horton D.L."/>
            <person name="Alikhan N.F."/>
            <person name="Baker D."/>
            <person name="Gharbi K."/>
            <person name="Hall N."/>
            <person name="Watson M."/>
            <person name="Adriaenssens E.M."/>
            <person name="Foster-Nyarko E."/>
            <person name="Jarju S."/>
            <person name="Secka A."/>
            <person name="Antonio M."/>
            <person name="Oren A."/>
            <person name="Chaudhuri R.R."/>
            <person name="La Ragione R."/>
            <person name="Hildebrand F."/>
            <person name="Pallen M.J."/>
        </authorList>
    </citation>
    <scope>NUCLEOTIDE SEQUENCE</scope>
    <source>
        <strain evidence="8">CHK199-9574</strain>
    </source>
</reference>
<comment type="function">
    <text evidence="4">Involved in cell division and chromosome segregation.</text>
</comment>
<evidence type="ECO:0000256" key="3">
    <source>
        <dbReference type="ARBA" id="ARBA00023306"/>
    </source>
</evidence>
<evidence type="ECO:0000259" key="6">
    <source>
        <dbReference type="Pfam" id="PF10298"/>
    </source>
</evidence>
<dbReference type="InterPro" id="IPR018478">
    <property type="entry name" value="Sporu_reg_WhiA_N_dom"/>
</dbReference>
<evidence type="ECO:0000259" key="7">
    <source>
        <dbReference type="Pfam" id="PF14527"/>
    </source>
</evidence>
<keyword evidence="3 4" id="KW-0131">Cell cycle</keyword>
<dbReference type="Gene3D" id="3.10.28.10">
    <property type="entry name" value="Homing endonucleases"/>
    <property type="match status" value="1"/>
</dbReference>
<evidence type="ECO:0000259" key="5">
    <source>
        <dbReference type="Pfam" id="PF02650"/>
    </source>
</evidence>
<organism evidence="8 9">
    <name type="scientific">Candidatus Borkfalkia excrementavium</name>
    <dbReference type="NCBI Taxonomy" id="2838505"/>
    <lineage>
        <taxon>Bacteria</taxon>
        <taxon>Bacillati</taxon>
        <taxon>Bacillota</taxon>
        <taxon>Clostridia</taxon>
        <taxon>Christensenellales</taxon>
        <taxon>Christensenellaceae</taxon>
        <taxon>Candidatus Borkfalkia</taxon>
    </lineage>
</organism>
<evidence type="ECO:0000313" key="9">
    <source>
        <dbReference type="Proteomes" id="UP000824135"/>
    </source>
</evidence>
<accession>A0A9D1Z6H6</accession>
<dbReference type="InterPro" id="IPR023054">
    <property type="entry name" value="Sporulation_regulator_WhiA_C"/>
</dbReference>
<dbReference type="InterPro" id="IPR003802">
    <property type="entry name" value="Sporulation_regulator_WhiA"/>
</dbReference>